<dbReference type="EMBL" id="WTYY01000003">
    <property type="protein sequence ID" value="MXO88240.1"/>
    <property type="molecule type" value="Genomic_DNA"/>
</dbReference>
<dbReference type="GO" id="GO:0005524">
    <property type="term" value="F:ATP binding"/>
    <property type="evidence" value="ECO:0007669"/>
    <property type="project" value="UniProtKB-KW"/>
</dbReference>
<sequence length="1008" mass="113771">MSHTRHTEEAFETVVESALLSSGYNALASRQFDRTAAIFPDPVIAFIRSTQPKEWSALEALHGDKTRDQILSDLVKWIDANGSLATLRHGFKCYGKTLRVATFKAAHDLNAELEARYAANNVSVTRQLRYSLSNDNELDLVLSVNGIPVISVELKNAMTGSTVEDAVRQYRRDRDPREPIFEFKRRILAHFAVDTDAVFMTTRLAGPATYFLPFNQGHDGGAGNPPDPKGRSYRTAYLWEEVLQRDSLLDLLARFIHLQVEEKRDDAGRKVKKETLIFPRYHQLEAVRDLVARAKTEGPGHNYLIEHSAGSGKSNTIGWLTHRLASLHDSENDRVFDSVIVITDRVVLDKQLQDTIYQFEHKHGVVQKIDDNSRQLAEALESSVPIIITTLQKFPFVSRQLIRLAEERGDDGDGVVLKTRNFAVIIDEAHSSQGGEAATDLKEVLGGQRLREEAQRYMVENESVGEDELFRSMAKRGRQANISFFAFTATPKHKTLAVFGNGGKPAHRYTMRQAIEEHFILDVLKHYTTYATYFRLLKASDDDPNVVRKKAALALARFLKLHPHNIAQKTEVMVEHFHAATQHKVGGRAKAMVVTGSRLEAVRYKQSFDAYIKAKGYAIRSLVAFSGAVPDDKLPDVTYTEEAMNLGVREKELPDVFATSEYQVLLVAEKYQTGFDQPLLHTMYVDRRLSGIQAVQTLSRLNRTHPFKEDTFILDFVNDRTEIQEAFKTYYEGAEIGEEVDPNRMYQIKGELDSSGIYTLSDVDLFSEVYFKPKLKQSPADHQKMNAIIDRPVSNFGDLAKADPAEAEVLRGKILAFGSLYGFLSQIIPYQDSDLETLYVFLRHLASKLPKKGGSPSYQFDDEVRLDYYRLQKVSEGSISLSEGTANKLDGPSSVGSKVAREEEVPLSRLIDVVNERFGTDFNNADQLFFDQIVEAAMADANLRQAAIANPGEKFELLFKNLLEALFVERMDQNEEIFARFMNDKAFQGLVTNWLATEAYSKLRNSND</sequence>
<dbReference type="Pfam" id="PF18766">
    <property type="entry name" value="SWI2_SNF2"/>
    <property type="match status" value="1"/>
</dbReference>
<proteinExistence type="predicted"/>
<dbReference type="PANTHER" id="PTHR42927">
    <property type="entry name" value="HELICASE SUPERFAMILY 1 AND 2 DOMAIN-CONTAINING PROTEIN"/>
    <property type="match status" value="1"/>
</dbReference>
<dbReference type="SUPFAM" id="SSF52540">
    <property type="entry name" value="P-loop containing nucleoside triphosphate hydrolases"/>
    <property type="match status" value="1"/>
</dbReference>
<keyword evidence="2" id="KW-0255">Endonuclease</keyword>
<dbReference type="RefSeq" id="WP_160590386.1">
    <property type="nucleotide sequence ID" value="NZ_BAAAFP010000001.1"/>
</dbReference>
<name>A0A844ZMG4_9SPHN</name>
<dbReference type="PANTHER" id="PTHR42927:SF1">
    <property type="entry name" value="HELICASE SUPERFAMILY 1 AND 2 DOMAIN-CONTAINING PROTEIN"/>
    <property type="match status" value="1"/>
</dbReference>
<evidence type="ECO:0000313" key="2">
    <source>
        <dbReference type="EMBL" id="MXO88240.1"/>
    </source>
</evidence>
<comment type="caution">
    <text evidence="2">The sequence shown here is derived from an EMBL/GenBank/DDBJ whole genome shotgun (WGS) entry which is preliminary data.</text>
</comment>
<dbReference type="InterPro" id="IPR014001">
    <property type="entry name" value="Helicase_ATP-bd"/>
</dbReference>
<evidence type="ECO:0000313" key="3">
    <source>
        <dbReference type="Proteomes" id="UP000435243"/>
    </source>
</evidence>
<dbReference type="InterPro" id="IPR007409">
    <property type="entry name" value="Restrct_endonuc_type1_HsdR_N"/>
</dbReference>
<accession>A0A844ZMG4</accession>
<organism evidence="2 3">
    <name type="scientific">Alteraurantiacibacter aestuarii</name>
    <dbReference type="NCBI Taxonomy" id="650004"/>
    <lineage>
        <taxon>Bacteria</taxon>
        <taxon>Pseudomonadati</taxon>
        <taxon>Pseudomonadota</taxon>
        <taxon>Alphaproteobacteria</taxon>
        <taxon>Sphingomonadales</taxon>
        <taxon>Erythrobacteraceae</taxon>
        <taxon>Alteraurantiacibacter</taxon>
    </lineage>
</organism>
<dbReference type="Pfam" id="PF04313">
    <property type="entry name" value="HSDR_N"/>
    <property type="match status" value="1"/>
</dbReference>
<keyword evidence="3" id="KW-1185">Reference proteome</keyword>
<dbReference type="InterPro" id="IPR040980">
    <property type="entry name" value="SWI2_SNF2"/>
</dbReference>
<dbReference type="Pfam" id="PF22679">
    <property type="entry name" value="T1R_D3-like"/>
    <property type="match status" value="1"/>
</dbReference>
<dbReference type="Gene3D" id="3.40.50.300">
    <property type="entry name" value="P-loop containing nucleotide triphosphate hydrolases"/>
    <property type="match status" value="2"/>
</dbReference>
<dbReference type="GO" id="GO:0009035">
    <property type="term" value="F:type I site-specific deoxyribonuclease activity"/>
    <property type="evidence" value="ECO:0007669"/>
    <property type="project" value="UniProtKB-EC"/>
</dbReference>
<dbReference type="Gene3D" id="3.90.1570.50">
    <property type="match status" value="1"/>
</dbReference>
<reference evidence="2 3" key="1">
    <citation type="submission" date="2019-12" db="EMBL/GenBank/DDBJ databases">
        <title>Genomic-based taxomic classification of the family Erythrobacteraceae.</title>
        <authorList>
            <person name="Xu L."/>
        </authorList>
    </citation>
    <scope>NUCLEOTIDE SEQUENCE [LARGE SCALE GENOMIC DNA]</scope>
    <source>
        <strain evidence="2 3">JCM 16339</strain>
    </source>
</reference>
<feature type="domain" description="Helicase ATP-binding" evidence="1">
    <location>
        <begin position="275"/>
        <end position="518"/>
    </location>
</feature>
<protein>
    <submittedName>
        <fullName evidence="2">Type I restriction endonuclease subunit R</fullName>
    </submittedName>
</protein>
<dbReference type="GO" id="GO:0003677">
    <property type="term" value="F:DNA binding"/>
    <property type="evidence" value="ECO:0007669"/>
    <property type="project" value="UniProtKB-KW"/>
</dbReference>
<dbReference type="AlphaFoldDB" id="A0A844ZMG4"/>
<dbReference type="GO" id="GO:0009307">
    <property type="term" value="P:DNA restriction-modification system"/>
    <property type="evidence" value="ECO:0007669"/>
    <property type="project" value="UniProtKB-KW"/>
</dbReference>
<dbReference type="InterPro" id="IPR055180">
    <property type="entry name" value="HsdR_RecA-like_helicase_dom_2"/>
</dbReference>
<keyword evidence="2" id="KW-0378">Hydrolase</keyword>
<evidence type="ECO:0000259" key="1">
    <source>
        <dbReference type="SMART" id="SM00487"/>
    </source>
</evidence>
<keyword evidence="2" id="KW-0540">Nuclease</keyword>
<gene>
    <name evidence="2" type="ORF">GRI32_05750</name>
</gene>
<dbReference type="InterPro" id="IPR027417">
    <property type="entry name" value="P-loop_NTPase"/>
</dbReference>
<dbReference type="OrthoDB" id="9758243at2"/>
<dbReference type="SMART" id="SM00487">
    <property type="entry name" value="DEXDc"/>
    <property type="match status" value="1"/>
</dbReference>
<dbReference type="Proteomes" id="UP000435243">
    <property type="component" value="Unassembled WGS sequence"/>
</dbReference>